<dbReference type="PANTHER" id="PTHR33490:SF7">
    <property type="entry name" value="BLR2979 PROTEIN"/>
    <property type="match status" value="1"/>
</dbReference>
<dbReference type="InterPro" id="IPR038765">
    <property type="entry name" value="Papain-like_cys_pep_sf"/>
</dbReference>
<protein>
    <submittedName>
        <fullName evidence="3">Transglutaminase family protein</fullName>
    </submittedName>
</protein>
<name>A0A844H3E9_9RHOB</name>
<dbReference type="Pfam" id="PF08379">
    <property type="entry name" value="Bact_transglu_N"/>
    <property type="match status" value="1"/>
</dbReference>
<dbReference type="Proteomes" id="UP000442533">
    <property type="component" value="Unassembled WGS sequence"/>
</dbReference>
<feature type="compositionally biased region" description="Low complexity" evidence="1">
    <location>
        <begin position="313"/>
        <end position="326"/>
    </location>
</feature>
<dbReference type="OrthoDB" id="9804023at2"/>
<sequence>MQVTFRYDFDRPSGAGRQLFRIMPATIPDRQTLLDVQLRVEPEPLESSHFTDFFGTQVVELVMPPGLTRLELVLEAEVERAALDSGLDISAPLAQLARDIAAYRGLDPAAPHHFLAHTPRIPAVAEIAAYARAATAKAVSTREAVEMLGLALHRDMTFDAEATDVHTAPAEAFALKRGVCQDFAQIMVGALRSLAIPAAYVGGYLRTLPPPGQPRLVGADASHAWVRAWCGAEIGWVDYDPTNACYALGDHVEIGFGRDYDEVAPVLGMMRLDGNQAGSHSVDIEERPLTPVAPPRPGEVAITLPPGPHARLARPAADPAAELGEP</sequence>
<dbReference type="EMBL" id="WMIF01000005">
    <property type="protein sequence ID" value="MTH34053.1"/>
    <property type="molecule type" value="Genomic_DNA"/>
</dbReference>
<feature type="region of interest" description="Disordered" evidence="1">
    <location>
        <begin position="287"/>
        <end position="326"/>
    </location>
</feature>
<dbReference type="InterPro" id="IPR002931">
    <property type="entry name" value="Transglutaminase-like"/>
</dbReference>
<evidence type="ECO:0000256" key="1">
    <source>
        <dbReference type="SAM" id="MobiDB-lite"/>
    </source>
</evidence>
<evidence type="ECO:0000313" key="3">
    <source>
        <dbReference type="EMBL" id="MTH34053.1"/>
    </source>
</evidence>
<proteinExistence type="predicted"/>
<dbReference type="SMART" id="SM00460">
    <property type="entry name" value="TGc"/>
    <property type="match status" value="1"/>
</dbReference>
<evidence type="ECO:0000259" key="2">
    <source>
        <dbReference type="SMART" id="SM00460"/>
    </source>
</evidence>
<reference evidence="3 4" key="1">
    <citation type="submission" date="2019-11" db="EMBL/GenBank/DDBJ databases">
        <authorList>
            <person name="Dong K."/>
        </authorList>
    </citation>
    <scope>NUCLEOTIDE SEQUENCE [LARGE SCALE GENOMIC DNA]</scope>
    <source>
        <strain evidence="3 4">JCM 17370</strain>
    </source>
</reference>
<comment type="caution">
    <text evidence="3">The sequence shown here is derived from an EMBL/GenBank/DDBJ whole genome shotgun (WGS) entry which is preliminary data.</text>
</comment>
<dbReference type="Gene3D" id="3.10.620.30">
    <property type="match status" value="1"/>
</dbReference>
<feature type="domain" description="Transglutaminase-like" evidence="2">
    <location>
        <begin position="172"/>
        <end position="243"/>
    </location>
</feature>
<accession>A0A844H3E9</accession>
<dbReference type="SUPFAM" id="SSF54001">
    <property type="entry name" value="Cysteine proteinases"/>
    <property type="match status" value="1"/>
</dbReference>
<keyword evidence="4" id="KW-1185">Reference proteome</keyword>
<dbReference type="InterPro" id="IPR013589">
    <property type="entry name" value="Bac_transglu_N"/>
</dbReference>
<gene>
    <name evidence="3" type="ORF">GL279_05500</name>
</gene>
<dbReference type="Pfam" id="PF01841">
    <property type="entry name" value="Transglut_core"/>
    <property type="match status" value="1"/>
</dbReference>
<dbReference type="AlphaFoldDB" id="A0A844H3E9"/>
<dbReference type="PANTHER" id="PTHR33490">
    <property type="entry name" value="BLR5614 PROTEIN-RELATED"/>
    <property type="match status" value="1"/>
</dbReference>
<organism evidence="3 4">
    <name type="scientific">Paracoccus limosus</name>
    <dbReference type="NCBI Taxonomy" id="913252"/>
    <lineage>
        <taxon>Bacteria</taxon>
        <taxon>Pseudomonadati</taxon>
        <taxon>Pseudomonadota</taxon>
        <taxon>Alphaproteobacteria</taxon>
        <taxon>Rhodobacterales</taxon>
        <taxon>Paracoccaceae</taxon>
        <taxon>Paracoccus</taxon>
    </lineage>
</organism>
<evidence type="ECO:0000313" key="4">
    <source>
        <dbReference type="Proteomes" id="UP000442533"/>
    </source>
</evidence>